<evidence type="ECO:0000259" key="2">
    <source>
        <dbReference type="Pfam" id="PF01408"/>
    </source>
</evidence>
<evidence type="ECO:0000259" key="3">
    <source>
        <dbReference type="Pfam" id="PF22725"/>
    </source>
</evidence>
<reference evidence="4" key="1">
    <citation type="submission" date="2022-06" db="EMBL/GenBank/DDBJ databases">
        <title>Genomic Encyclopedia of Archaeal and Bacterial Type Strains, Phase II (KMG-II): from individual species to whole genera.</title>
        <authorList>
            <person name="Goeker M."/>
        </authorList>
    </citation>
    <scope>NUCLEOTIDE SEQUENCE</scope>
    <source>
        <strain evidence="4">DSM 26652</strain>
    </source>
</reference>
<dbReference type="InterPro" id="IPR055170">
    <property type="entry name" value="GFO_IDH_MocA-like_dom"/>
</dbReference>
<dbReference type="SUPFAM" id="SSF55347">
    <property type="entry name" value="Glyceraldehyde-3-phosphate dehydrogenase-like, C-terminal domain"/>
    <property type="match status" value="1"/>
</dbReference>
<proteinExistence type="predicted"/>
<dbReference type="InterPro" id="IPR036291">
    <property type="entry name" value="NAD(P)-bd_dom_sf"/>
</dbReference>
<dbReference type="Gene3D" id="3.40.50.720">
    <property type="entry name" value="NAD(P)-binding Rossmann-like Domain"/>
    <property type="match status" value="1"/>
</dbReference>
<dbReference type="InterPro" id="IPR051450">
    <property type="entry name" value="Gfo/Idh/MocA_Oxidoreductases"/>
</dbReference>
<dbReference type="AlphaFoldDB" id="A0A9X2G1I1"/>
<dbReference type="PANTHER" id="PTHR43377">
    <property type="entry name" value="BILIVERDIN REDUCTASE A"/>
    <property type="match status" value="1"/>
</dbReference>
<dbReference type="EMBL" id="JAMTCS010000008">
    <property type="protein sequence ID" value="MCP2265330.1"/>
    <property type="molecule type" value="Genomic_DNA"/>
</dbReference>
<dbReference type="Gene3D" id="3.30.360.10">
    <property type="entry name" value="Dihydrodipicolinate Reductase, domain 2"/>
    <property type="match status" value="1"/>
</dbReference>
<dbReference type="InterPro" id="IPR000683">
    <property type="entry name" value="Gfo/Idh/MocA-like_OxRdtase_N"/>
</dbReference>
<feature type="domain" description="Gfo/Idh/MocA-like oxidoreductase N-terminal" evidence="2">
    <location>
        <begin position="6"/>
        <end position="127"/>
    </location>
</feature>
<dbReference type="GO" id="GO:0000166">
    <property type="term" value="F:nucleotide binding"/>
    <property type="evidence" value="ECO:0007669"/>
    <property type="project" value="InterPro"/>
</dbReference>
<dbReference type="PANTHER" id="PTHR43377:SF2">
    <property type="entry name" value="BINDING ROSSMANN FOLD OXIDOREDUCTASE, PUTATIVE (AFU_ORTHOLOGUE AFUA_4G00560)-RELATED"/>
    <property type="match status" value="1"/>
</dbReference>
<dbReference type="Proteomes" id="UP001139493">
    <property type="component" value="Unassembled WGS sequence"/>
</dbReference>
<dbReference type="Pfam" id="PF22725">
    <property type="entry name" value="GFO_IDH_MocA_C3"/>
    <property type="match status" value="1"/>
</dbReference>
<dbReference type="SUPFAM" id="SSF51735">
    <property type="entry name" value="NAD(P)-binding Rossmann-fold domains"/>
    <property type="match status" value="1"/>
</dbReference>
<name>A0A9X2G1I1_9MICO</name>
<feature type="domain" description="GFO/IDH/MocA-like oxidoreductase" evidence="3">
    <location>
        <begin position="135"/>
        <end position="210"/>
    </location>
</feature>
<keyword evidence="1" id="KW-0520">NAD</keyword>
<dbReference type="Pfam" id="PF01408">
    <property type="entry name" value="GFO_IDH_MocA"/>
    <property type="match status" value="1"/>
</dbReference>
<accession>A0A9X2G1I1</accession>
<evidence type="ECO:0000256" key="1">
    <source>
        <dbReference type="ARBA" id="ARBA00023027"/>
    </source>
</evidence>
<evidence type="ECO:0000313" key="4">
    <source>
        <dbReference type="EMBL" id="MCP2265330.1"/>
    </source>
</evidence>
<organism evidence="4 5">
    <name type="scientific">Promicromonospora thailandica</name>
    <dbReference type="NCBI Taxonomy" id="765201"/>
    <lineage>
        <taxon>Bacteria</taxon>
        <taxon>Bacillati</taxon>
        <taxon>Actinomycetota</taxon>
        <taxon>Actinomycetes</taxon>
        <taxon>Micrococcales</taxon>
        <taxon>Promicromonosporaceae</taxon>
        <taxon>Promicromonospora</taxon>
    </lineage>
</organism>
<evidence type="ECO:0000313" key="5">
    <source>
        <dbReference type="Proteomes" id="UP001139493"/>
    </source>
</evidence>
<comment type="caution">
    <text evidence="4">The sequence shown here is derived from an EMBL/GenBank/DDBJ whole genome shotgun (WGS) entry which is preliminary data.</text>
</comment>
<protein>
    <submittedName>
        <fullName evidence="4">Oxidoreductase family, C-terminal alpha/beta domain</fullName>
    </submittedName>
</protein>
<dbReference type="RefSeq" id="WP_253836428.1">
    <property type="nucleotide sequence ID" value="NZ_JAMTCS010000008.1"/>
</dbReference>
<gene>
    <name evidence="4" type="ORF">APR03_002686</name>
</gene>
<keyword evidence="5" id="KW-1185">Reference proteome</keyword>
<sequence>MTSPLRLAVLGAGGRGADAYGRWVRAHPDRARVVAVADPLPARLDALAGTTAARYADWRGLVADAPRLRPDAVLVALPDALHVEAATAVAEAGLPMLLEKPAAPTLPALTGLAAVVRRTGARVAVGHVLRFAPFWRAVRAVVASGALGDLATIEVRENIGFWHFAHSYVRGSWRSTAESSPMVLAKTCHDLDLVRWLAGAPPDQVSSQGSLLHFRAENAPEGAPGRCTDGCPAADRCPFYAPRYYVDALRDVTGHPVTMLGDDLSPAGRLAALRRGPYGRCVYRCDNDVADHQQTLMTFASGLTATLTASAFTAENTRHVAITGTRGQLHGHMGSGEIGVDLYSPAARLPGELARVPGVELTGSGVDGPLRHPSYTLVARGDTVAADHRGHAGGDDALMDAFCRAVAEGTVGTGELSFATALDSHLMAFAAEESRTGAGVVDFAAWARTALGAV</sequence>